<sequence length="491" mass="56932">MVDTLRQRLLSLATMVLVLYVIFSTITSPPPRSKPQSSENQVTSNNYSRIFMDFFISYQNYIGTWSSKSTRWLTQRSGKVYFAVKYTKPFLFRFLIFDGVYETDASYALFTDIGIDDSAMLASWEGELKFVEKHDRDPRDCASVLKLDYNRENKKIEGKISSHNCYFEINFSLNEYTYEMERNPKIYYSIFSSLLSIVLILAFVRHIYICNHNMQIAQRTSILTIGMNGAIDCFLSLWNLDAGFKTWPGFDYMLFAAFWTAGLFVFVDMKLAVLVWKAQHPEIFDFGISIARRFSTNFQKRYFLLVLFANIVLISSHNLYYITIPAMHFIFLPQIIKNAFNGYKETISPWICTVVLLARLAFVSYLFLCPKNFASYAPDSVVAVLTIAVCLLQIGVIWLQKSMPSFILPERFRPQIYNYFEDVKPGMAEELDCTICMSTISTESDDNGTAEYVRRMRAPCGHRFHEECLIRWMSVKMECPTCRSTLPEINT</sequence>
<keyword evidence="10" id="KW-0833">Ubl conjugation pathway</keyword>
<proteinExistence type="predicted"/>
<dbReference type="SUPFAM" id="SSF57850">
    <property type="entry name" value="RING/U-box"/>
    <property type="match status" value="1"/>
</dbReference>
<dbReference type="PANTHER" id="PTHR22763">
    <property type="entry name" value="RING ZINC FINGER PROTEIN"/>
    <property type="match status" value="1"/>
</dbReference>
<keyword evidence="12 15" id="KW-1133">Transmembrane helix</keyword>
<dbReference type="EMBL" id="CAJZBQ010000053">
    <property type="protein sequence ID" value="CAG9331491.1"/>
    <property type="molecule type" value="Genomic_DNA"/>
</dbReference>
<evidence type="ECO:0000313" key="17">
    <source>
        <dbReference type="EMBL" id="CAG9331491.1"/>
    </source>
</evidence>
<dbReference type="AlphaFoldDB" id="A0AAU9K2T3"/>
<dbReference type="Pfam" id="PF13639">
    <property type="entry name" value="zf-RING_2"/>
    <property type="match status" value="1"/>
</dbReference>
<evidence type="ECO:0000256" key="4">
    <source>
        <dbReference type="ARBA" id="ARBA00012483"/>
    </source>
</evidence>
<feature type="transmembrane region" description="Helical" evidence="15">
    <location>
        <begin position="380"/>
        <end position="399"/>
    </location>
</feature>
<dbReference type="InterPro" id="IPR050731">
    <property type="entry name" value="HRD1_E3_ubiq-ligases"/>
</dbReference>
<feature type="transmembrane region" description="Helical" evidence="15">
    <location>
        <begin position="186"/>
        <end position="208"/>
    </location>
</feature>
<evidence type="ECO:0000256" key="9">
    <source>
        <dbReference type="ARBA" id="ARBA00022771"/>
    </source>
</evidence>
<reference evidence="17" key="1">
    <citation type="submission" date="2021-09" db="EMBL/GenBank/DDBJ databases">
        <authorList>
            <consortium name="AG Swart"/>
            <person name="Singh M."/>
            <person name="Singh A."/>
            <person name="Seah K."/>
            <person name="Emmerich C."/>
        </authorList>
    </citation>
    <scope>NUCLEOTIDE SEQUENCE</scope>
    <source>
        <strain evidence="17">ATCC30299</strain>
    </source>
</reference>
<keyword evidence="11" id="KW-0862">Zinc</keyword>
<evidence type="ECO:0000256" key="5">
    <source>
        <dbReference type="ARBA" id="ARBA00022679"/>
    </source>
</evidence>
<evidence type="ECO:0000256" key="12">
    <source>
        <dbReference type="ARBA" id="ARBA00022989"/>
    </source>
</evidence>
<name>A0AAU9K2T3_9CILI</name>
<feature type="transmembrane region" description="Helical" evidence="15">
    <location>
        <begin position="220"/>
        <end position="240"/>
    </location>
</feature>
<dbReference type="GO" id="GO:0061630">
    <property type="term" value="F:ubiquitin protein ligase activity"/>
    <property type="evidence" value="ECO:0007669"/>
    <property type="project" value="UniProtKB-EC"/>
</dbReference>
<dbReference type="PROSITE" id="PS50089">
    <property type="entry name" value="ZF_RING_2"/>
    <property type="match status" value="1"/>
</dbReference>
<comment type="subcellular location">
    <subcellularLocation>
        <location evidence="2">Endomembrane system</location>
        <topology evidence="2">Multi-pass membrane protein</topology>
    </subcellularLocation>
</comment>
<evidence type="ECO:0000256" key="11">
    <source>
        <dbReference type="ARBA" id="ARBA00022833"/>
    </source>
</evidence>
<evidence type="ECO:0000313" key="18">
    <source>
        <dbReference type="Proteomes" id="UP001162131"/>
    </source>
</evidence>
<keyword evidence="9 14" id="KW-0863">Zinc-finger</keyword>
<evidence type="ECO:0000256" key="6">
    <source>
        <dbReference type="ARBA" id="ARBA00022692"/>
    </source>
</evidence>
<evidence type="ECO:0000256" key="10">
    <source>
        <dbReference type="ARBA" id="ARBA00022786"/>
    </source>
</evidence>
<dbReference type="GO" id="GO:0008270">
    <property type="term" value="F:zinc ion binding"/>
    <property type="evidence" value="ECO:0007669"/>
    <property type="project" value="UniProtKB-KW"/>
</dbReference>
<comment type="caution">
    <text evidence="17">The sequence shown here is derived from an EMBL/GenBank/DDBJ whole genome shotgun (WGS) entry which is preliminary data.</text>
</comment>
<organism evidence="17 18">
    <name type="scientific">Blepharisma stoltei</name>
    <dbReference type="NCBI Taxonomy" id="1481888"/>
    <lineage>
        <taxon>Eukaryota</taxon>
        <taxon>Sar</taxon>
        <taxon>Alveolata</taxon>
        <taxon>Ciliophora</taxon>
        <taxon>Postciliodesmatophora</taxon>
        <taxon>Heterotrichea</taxon>
        <taxon>Heterotrichida</taxon>
        <taxon>Blepharismidae</taxon>
        <taxon>Blepharisma</taxon>
    </lineage>
</organism>
<evidence type="ECO:0000259" key="16">
    <source>
        <dbReference type="PROSITE" id="PS50089"/>
    </source>
</evidence>
<dbReference type="InterPro" id="IPR021319">
    <property type="entry name" value="DUF2921"/>
</dbReference>
<dbReference type="InterPro" id="IPR013083">
    <property type="entry name" value="Znf_RING/FYVE/PHD"/>
</dbReference>
<keyword evidence="5" id="KW-0808">Transferase</keyword>
<evidence type="ECO:0000256" key="2">
    <source>
        <dbReference type="ARBA" id="ARBA00004127"/>
    </source>
</evidence>
<keyword evidence="6 15" id="KW-0812">Transmembrane</keyword>
<evidence type="ECO:0000256" key="13">
    <source>
        <dbReference type="ARBA" id="ARBA00023136"/>
    </source>
</evidence>
<keyword evidence="18" id="KW-1185">Reference proteome</keyword>
<dbReference type="SMART" id="SM00184">
    <property type="entry name" value="RING"/>
    <property type="match status" value="1"/>
</dbReference>
<dbReference type="GO" id="GO:0043161">
    <property type="term" value="P:proteasome-mediated ubiquitin-dependent protein catabolic process"/>
    <property type="evidence" value="ECO:0007669"/>
    <property type="project" value="TreeGrafter"/>
</dbReference>
<comment type="pathway">
    <text evidence="3">Protein modification; protein ubiquitination.</text>
</comment>
<protein>
    <recommendedName>
        <fullName evidence="4">RING-type E3 ubiquitin transferase</fullName>
        <ecNumber evidence="4">2.3.2.27</ecNumber>
    </recommendedName>
</protein>
<dbReference type="Pfam" id="PF11145">
    <property type="entry name" value="DUF2921"/>
    <property type="match status" value="1"/>
</dbReference>
<dbReference type="Proteomes" id="UP001162131">
    <property type="component" value="Unassembled WGS sequence"/>
</dbReference>
<dbReference type="Gene3D" id="3.30.40.10">
    <property type="entry name" value="Zinc/RING finger domain, C3HC4 (zinc finger)"/>
    <property type="match status" value="1"/>
</dbReference>
<dbReference type="GO" id="GO:0012505">
    <property type="term" value="C:endomembrane system"/>
    <property type="evidence" value="ECO:0007669"/>
    <property type="project" value="UniProtKB-SubCell"/>
</dbReference>
<feature type="transmembrane region" description="Helical" evidence="15">
    <location>
        <begin position="347"/>
        <end position="368"/>
    </location>
</feature>
<keyword evidence="7" id="KW-0479">Metal-binding</keyword>
<evidence type="ECO:0000256" key="8">
    <source>
        <dbReference type="ARBA" id="ARBA00022729"/>
    </source>
</evidence>
<dbReference type="InterPro" id="IPR001841">
    <property type="entry name" value="Znf_RING"/>
</dbReference>
<feature type="transmembrane region" description="Helical" evidence="15">
    <location>
        <begin position="252"/>
        <end position="276"/>
    </location>
</feature>
<evidence type="ECO:0000256" key="15">
    <source>
        <dbReference type="SAM" id="Phobius"/>
    </source>
</evidence>
<accession>A0AAU9K2T3</accession>
<keyword evidence="13 15" id="KW-0472">Membrane</keyword>
<gene>
    <name evidence="17" type="ORF">BSTOLATCC_MIC53559</name>
</gene>
<evidence type="ECO:0000256" key="14">
    <source>
        <dbReference type="PROSITE-ProRule" id="PRU00175"/>
    </source>
</evidence>
<dbReference type="EC" id="2.3.2.27" evidence="4"/>
<feature type="domain" description="RING-type" evidence="16">
    <location>
        <begin position="433"/>
        <end position="483"/>
    </location>
</feature>
<evidence type="ECO:0000256" key="7">
    <source>
        <dbReference type="ARBA" id="ARBA00022723"/>
    </source>
</evidence>
<feature type="transmembrane region" description="Helical" evidence="15">
    <location>
        <begin position="302"/>
        <end position="322"/>
    </location>
</feature>
<keyword evidence="8" id="KW-0732">Signal</keyword>
<evidence type="ECO:0000256" key="3">
    <source>
        <dbReference type="ARBA" id="ARBA00004906"/>
    </source>
</evidence>
<comment type="catalytic activity">
    <reaction evidence="1">
        <text>S-ubiquitinyl-[E2 ubiquitin-conjugating enzyme]-L-cysteine + [acceptor protein]-L-lysine = [E2 ubiquitin-conjugating enzyme]-L-cysteine + N(6)-ubiquitinyl-[acceptor protein]-L-lysine.</text>
        <dbReference type="EC" id="2.3.2.27"/>
    </reaction>
</comment>
<evidence type="ECO:0000256" key="1">
    <source>
        <dbReference type="ARBA" id="ARBA00000900"/>
    </source>
</evidence>